<evidence type="ECO:0000256" key="1">
    <source>
        <dbReference type="SAM" id="Phobius"/>
    </source>
</evidence>
<proteinExistence type="predicted"/>
<sequence>MTDDKQIATLPPIEELHNEVVRSPRTGEPRRPAVLLVAAILLQLAVAATAVAYAHHWWLAVHPSSYPTSARLIAWVEPDPGKWLSLTLEAALAAATVLAAGAAGVAGFQAWNGWRWSRWAGLVAVGLVGGYLAITSTWAVPALALTVLGAALLFLPPVTRYFRDQDRVRAERPELYRRPERVFYGRLPRFR</sequence>
<evidence type="ECO:0000313" key="3">
    <source>
        <dbReference type="Proteomes" id="UP000824504"/>
    </source>
</evidence>
<feature type="transmembrane region" description="Helical" evidence="1">
    <location>
        <begin position="33"/>
        <end position="54"/>
    </location>
</feature>
<evidence type="ECO:0000313" key="2">
    <source>
        <dbReference type="EMBL" id="QXT62535.1"/>
    </source>
</evidence>
<keyword evidence="3" id="KW-1185">Reference proteome</keyword>
<organism evidence="2 3">
    <name type="scientific">Tessaracoccus palaemonis</name>
    <dbReference type="NCBI Taxonomy" id="2829499"/>
    <lineage>
        <taxon>Bacteria</taxon>
        <taxon>Bacillati</taxon>
        <taxon>Actinomycetota</taxon>
        <taxon>Actinomycetes</taxon>
        <taxon>Propionibacteriales</taxon>
        <taxon>Propionibacteriaceae</taxon>
        <taxon>Tessaracoccus</taxon>
    </lineage>
</organism>
<feature type="transmembrane region" description="Helical" evidence="1">
    <location>
        <begin position="116"/>
        <end position="134"/>
    </location>
</feature>
<reference evidence="2 3" key="1">
    <citation type="submission" date="2021-07" db="EMBL/GenBank/DDBJ databases">
        <title>complete genome sequencing of Tessaracoccus sp.J1M15.</title>
        <authorList>
            <person name="Bae J.-W."/>
            <person name="Kim D.-y."/>
        </authorList>
    </citation>
    <scope>NUCLEOTIDE SEQUENCE [LARGE SCALE GENOMIC DNA]</scope>
    <source>
        <strain evidence="2 3">J1M15</strain>
    </source>
</reference>
<keyword evidence="1" id="KW-0812">Transmembrane</keyword>
<dbReference type="RefSeq" id="WP_219081509.1">
    <property type="nucleotide sequence ID" value="NZ_CP079216.1"/>
</dbReference>
<accession>A0ABX8SJC0</accession>
<gene>
    <name evidence="2" type="ORF">KDB89_12435</name>
</gene>
<dbReference type="Proteomes" id="UP000824504">
    <property type="component" value="Chromosome"/>
</dbReference>
<feature type="transmembrane region" description="Helical" evidence="1">
    <location>
        <begin position="90"/>
        <end position="109"/>
    </location>
</feature>
<keyword evidence="1" id="KW-1133">Transmembrane helix</keyword>
<feature type="transmembrane region" description="Helical" evidence="1">
    <location>
        <begin position="140"/>
        <end position="162"/>
    </location>
</feature>
<name>A0ABX8SJC0_9ACTN</name>
<keyword evidence="1" id="KW-0472">Membrane</keyword>
<dbReference type="EMBL" id="CP079216">
    <property type="protein sequence ID" value="QXT62535.1"/>
    <property type="molecule type" value="Genomic_DNA"/>
</dbReference>
<protein>
    <submittedName>
        <fullName evidence="2">Uncharacterized protein</fullName>
    </submittedName>
</protein>